<accession>A0A849KZV4</accession>
<dbReference type="AlphaFoldDB" id="A0A849KZV4"/>
<gene>
    <name evidence="1" type="ORF">HKX02_23025</name>
</gene>
<comment type="caution">
    <text evidence="1">The sequence shown here is derived from an EMBL/GenBank/DDBJ whole genome shotgun (WGS) entry which is preliminary data.</text>
</comment>
<keyword evidence="2" id="KW-1185">Reference proteome</keyword>
<proteinExistence type="predicted"/>
<evidence type="ECO:0000313" key="1">
    <source>
        <dbReference type="EMBL" id="NNU63102.1"/>
    </source>
</evidence>
<protein>
    <submittedName>
        <fullName evidence="1">Uncharacterized protein</fullName>
    </submittedName>
</protein>
<dbReference type="EMBL" id="JABFCY010000019">
    <property type="protein sequence ID" value="NNU63102.1"/>
    <property type="molecule type" value="Genomic_DNA"/>
</dbReference>
<evidence type="ECO:0000313" key="2">
    <source>
        <dbReference type="Proteomes" id="UP000574931"/>
    </source>
</evidence>
<dbReference type="Proteomes" id="UP000574931">
    <property type="component" value="Unassembled WGS sequence"/>
</dbReference>
<sequence>MQETNAEAFIRSMDATRVSRKIEEKVKPLCNSVFHGECGTFYSLSNGKAAIKTADNGIVVWVSARNIVDFYGILTVISGYIYLTISTLTHIHWQPANGAPFQKF</sequence>
<reference evidence="1 2" key="1">
    <citation type="submission" date="2020-05" db="EMBL/GenBank/DDBJ databases">
        <title>Draft Genome Sequence of Ochrobactrum soli Isolated from Stable Fly Gut.</title>
        <authorList>
            <person name="Pileggi M.T."/>
            <person name="Vazhakkala L.J."/>
            <person name="Wong C.N."/>
        </authorList>
    </citation>
    <scope>NUCLEOTIDE SEQUENCE [LARGE SCALE GENOMIC DNA]</scope>
    <source>
        <strain evidence="1 2">MTP-C0764</strain>
    </source>
</reference>
<name>A0A849KZV4_9HYPH</name>
<dbReference type="RefSeq" id="WP_171319474.1">
    <property type="nucleotide sequence ID" value="NZ_JABFCY010000019.1"/>
</dbReference>
<organism evidence="1 2">
    <name type="scientific">Ochrobactrum soli</name>
    <dbReference type="NCBI Taxonomy" id="2448455"/>
    <lineage>
        <taxon>Bacteria</taxon>
        <taxon>Pseudomonadati</taxon>
        <taxon>Pseudomonadota</taxon>
        <taxon>Alphaproteobacteria</taxon>
        <taxon>Hyphomicrobiales</taxon>
        <taxon>Brucellaceae</taxon>
        <taxon>Brucella/Ochrobactrum group</taxon>
        <taxon>Ochrobactrum</taxon>
    </lineage>
</organism>